<evidence type="ECO:0000313" key="3">
    <source>
        <dbReference type="Proteomes" id="UP001054945"/>
    </source>
</evidence>
<dbReference type="Proteomes" id="UP001054945">
    <property type="component" value="Unassembled WGS sequence"/>
</dbReference>
<evidence type="ECO:0000256" key="1">
    <source>
        <dbReference type="SAM" id="MobiDB-lite"/>
    </source>
</evidence>
<proteinExistence type="predicted"/>
<accession>A0AAV4Y9Q5</accession>
<dbReference type="EMBL" id="BPLR01018992">
    <property type="protein sequence ID" value="GIZ03750.1"/>
    <property type="molecule type" value="Genomic_DNA"/>
</dbReference>
<sequence>MTLSNAARTSEALKIGLPFLWEAKAGGDQTLGGLTAWKDLKTVKVTNRNLGQEQDGMEWNFEKGQGPSRTEAPLRKNFF</sequence>
<feature type="region of interest" description="Disordered" evidence="1">
    <location>
        <begin position="54"/>
        <end position="79"/>
    </location>
</feature>
<reference evidence="2 3" key="1">
    <citation type="submission" date="2021-06" db="EMBL/GenBank/DDBJ databases">
        <title>Caerostris extrusa draft genome.</title>
        <authorList>
            <person name="Kono N."/>
            <person name="Arakawa K."/>
        </authorList>
    </citation>
    <scope>NUCLEOTIDE SEQUENCE [LARGE SCALE GENOMIC DNA]</scope>
</reference>
<dbReference type="AlphaFoldDB" id="A0AAV4Y9Q5"/>
<comment type="caution">
    <text evidence="2">The sequence shown here is derived from an EMBL/GenBank/DDBJ whole genome shotgun (WGS) entry which is preliminary data.</text>
</comment>
<evidence type="ECO:0000313" key="2">
    <source>
        <dbReference type="EMBL" id="GIZ03750.1"/>
    </source>
</evidence>
<gene>
    <name evidence="2" type="ORF">CEXT_108611</name>
</gene>
<keyword evidence="3" id="KW-1185">Reference proteome</keyword>
<name>A0AAV4Y9Q5_CAEEX</name>
<organism evidence="2 3">
    <name type="scientific">Caerostris extrusa</name>
    <name type="common">Bark spider</name>
    <name type="synonym">Caerostris bankana</name>
    <dbReference type="NCBI Taxonomy" id="172846"/>
    <lineage>
        <taxon>Eukaryota</taxon>
        <taxon>Metazoa</taxon>
        <taxon>Ecdysozoa</taxon>
        <taxon>Arthropoda</taxon>
        <taxon>Chelicerata</taxon>
        <taxon>Arachnida</taxon>
        <taxon>Araneae</taxon>
        <taxon>Araneomorphae</taxon>
        <taxon>Entelegynae</taxon>
        <taxon>Araneoidea</taxon>
        <taxon>Araneidae</taxon>
        <taxon>Caerostris</taxon>
    </lineage>
</organism>
<protein>
    <submittedName>
        <fullName evidence="2">Uncharacterized protein</fullName>
    </submittedName>
</protein>